<name>A0AA38SEN9_9ASTR</name>
<feature type="region of interest" description="Disordered" evidence="1">
    <location>
        <begin position="567"/>
        <end position="594"/>
    </location>
</feature>
<organism evidence="3 4">
    <name type="scientific">Centaurea solstitialis</name>
    <name type="common">yellow star-thistle</name>
    <dbReference type="NCBI Taxonomy" id="347529"/>
    <lineage>
        <taxon>Eukaryota</taxon>
        <taxon>Viridiplantae</taxon>
        <taxon>Streptophyta</taxon>
        <taxon>Embryophyta</taxon>
        <taxon>Tracheophyta</taxon>
        <taxon>Spermatophyta</taxon>
        <taxon>Magnoliopsida</taxon>
        <taxon>eudicotyledons</taxon>
        <taxon>Gunneridae</taxon>
        <taxon>Pentapetalae</taxon>
        <taxon>asterids</taxon>
        <taxon>campanulids</taxon>
        <taxon>Asterales</taxon>
        <taxon>Asteraceae</taxon>
        <taxon>Carduoideae</taxon>
        <taxon>Cardueae</taxon>
        <taxon>Centaureinae</taxon>
        <taxon>Centaurea</taxon>
    </lineage>
</organism>
<dbReference type="PANTHER" id="PTHR13233">
    <property type="entry name" value="MICROSPHERULE PROTEIN 1"/>
    <property type="match status" value="1"/>
</dbReference>
<protein>
    <recommendedName>
        <fullName evidence="2">FHA domain-containing protein</fullName>
    </recommendedName>
</protein>
<dbReference type="GO" id="GO:0045944">
    <property type="term" value="P:positive regulation of transcription by RNA polymerase II"/>
    <property type="evidence" value="ECO:0007669"/>
    <property type="project" value="TreeGrafter"/>
</dbReference>
<proteinExistence type="predicted"/>
<gene>
    <name evidence="3" type="ORF">OSB04_027449</name>
</gene>
<dbReference type="GO" id="GO:0044545">
    <property type="term" value="C:NSL complex"/>
    <property type="evidence" value="ECO:0007669"/>
    <property type="project" value="TreeGrafter"/>
</dbReference>
<dbReference type="InterPro" id="IPR008984">
    <property type="entry name" value="SMAD_FHA_dom_sf"/>
</dbReference>
<evidence type="ECO:0000313" key="4">
    <source>
        <dbReference type="Proteomes" id="UP001172457"/>
    </source>
</evidence>
<dbReference type="GO" id="GO:0031011">
    <property type="term" value="C:Ino80 complex"/>
    <property type="evidence" value="ECO:0007669"/>
    <property type="project" value="InterPro"/>
</dbReference>
<evidence type="ECO:0000256" key="1">
    <source>
        <dbReference type="SAM" id="MobiDB-lite"/>
    </source>
</evidence>
<reference evidence="3" key="1">
    <citation type="submission" date="2023-03" db="EMBL/GenBank/DDBJ databases">
        <title>Chromosome-scale reference genome and RAD-based genetic map of yellow starthistle (Centaurea solstitialis) reveal putative structural variation and QTLs associated with invader traits.</title>
        <authorList>
            <person name="Reatini B."/>
            <person name="Cang F.A."/>
            <person name="Jiang Q."/>
            <person name="Mckibben M.T.W."/>
            <person name="Barker M.S."/>
            <person name="Rieseberg L.H."/>
            <person name="Dlugosch K.M."/>
        </authorList>
    </citation>
    <scope>NUCLEOTIDE SEQUENCE</scope>
    <source>
        <strain evidence="3">CAN-66</strain>
        <tissue evidence="3">Leaf</tissue>
    </source>
</reference>
<dbReference type="PANTHER" id="PTHR13233:SF14">
    <property type="entry name" value="MICROSPHERULE PROTEIN"/>
    <property type="match status" value="1"/>
</dbReference>
<comment type="caution">
    <text evidence="3">The sequence shown here is derived from an EMBL/GenBank/DDBJ whole genome shotgun (WGS) entry which is preliminary data.</text>
</comment>
<keyword evidence="4" id="KW-1185">Reference proteome</keyword>
<dbReference type="PROSITE" id="PS50006">
    <property type="entry name" value="FHA_DOMAIN"/>
    <property type="match status" value="1"/>
</dbReference>
<dbReference type="AlphaFoldDB" id="A0AA38SEN9"/>
<dbReference type="Pfam" id="PF00498">
    <property type="entry name" value="FHA"/>
    <property type="match status" value="1"/>
</dbReference>
<accession>A0AA38SEN9</accession>
<dbReference type="SMART" id="SM00240">
    <property type="entry name" value="FHA"/>
    <property type="match status" value="1"/>
</dbReference>
<sequence>MTATPSVSSPWMPEDDLLLKNSIEAGASLEALAKGAVKFSRRFTFRELRDRWYSLLYDPDVSSQASARMAELELSSSNPSSKLSRLENLKGSDKVPGKRKFGSIRRQYYAMRKKIKSEFFSSPNLGFFEDRNNHNYSQQEHKFQDHVTTNHEAQGGDAMLGDCLAHNLGFEETDFEILRQAFPESIGSIATTTAIVADNSANAFHMERCHKSVENDFINGSMGEDGLYKFTEDVSPSGNELMGSFDPNIEMKNATHMPKGDSDKFAVCMGMKESGPSETPSNEKAFKTDKPEEKLALTHDSVNESNQVLCPGFGGKQHFNSPVSDGSASFHTLGFSSPSTRLPLWKTLEDVSAPDMPVDENNAESHQVAEGTLALTEDCDHGRESKSSPGYDTAHPESLLGGRPNGFINSSAVQEGEYTDLPDSLLNFSNDDDLLFMDVDVKDTMQDIPNSQLLGSPKDVQDVDLCNVDATTSLVASPSLAIPSVQCLEESKDFSFHSDQQDVCHREVDAPSTSVSQLDSLQLTEGKIICTLNREDPEIPCNDDIFLLIHPSTPFAPVGLQVATDSIDPLSSSSHEKDGEPGISSLRKGKDPAPCFTRSRTVAPNALPEFVSAHPLVSSAFKHESSDGEYLAPLPGKPNNLRVPSQTRAMHTALELTGDGVLEEDASKVELRGLDTPATYSERPLPVEVGSLKMNDPESMDNAYMSDQNNSDSDGDIPYFSDVEAMILEMDLAHTQESCILSEVARYQYEGTKRMIIRLEQAARSSFHRTLSSQGALAIFYGRRLTHYIKKAEVTIGRSTDDTEVDIDLRKEGRANKISRRQATIKMEADGSFSLKNLGASSISLNGKNVAHGQAVALGSSCLIEIRGMCFVFEINEKYVRRFLDSQAK</sequence>
<dbReference type="SUPFAM" id="SSF49879">
    <property type="entry name" value="SMAD/FHA domain"/>
    <property type="match status" value="1"/>
</dbReference>
<dbReference type="Proteomes" id="UP001172457">
    <property type="component" value="Chromosome 7"/>
</dbReference>
<dbReference type="Pfam" id="PF13325">
    <property type="entry name" value="MCRS_N"/>
    <property type="match status" value="1"/>
</dbReference>
<dbReference type="Gene3D" id="2.60.200.20">
    <property type="match status" value="1"/>
</dbReference>
<evidence type="ECO:0000259" key="2">
    <source>
        <dbReference type="PROSITE" id="PS50006"/>
    </source>
</evidence>
<dbReference type="GO" id="GO:0002151">
    <property type="term" value="F:G-quadruplex RNA binding"/>
    <property type="evidence" value="ECO:0007669"/>
    <property type="project" value="InterPro"/>
</dbReference>
<dbReference type="InterPro" id="IPR000253">
    <property type="entry name" value="FHA_dom"/>
</dbReference>
<feature type="region of interest" description="Disordered" evidence="1">
    <location>
        <begin position="379"/>
        <end position="404"/>
    </location>
</feature>
<dbReference type="EMBL" id="JARYMX010000007">
    <property type="protein sequence ID" value="KAJ9540943.1"/>
    <property type="molecule type" value="Genomic_DNA"/>
</dbReference>
<dbReference type="InterPro" id="IPR037912">
    <property type="entry name" value="MCRS1"/>
</dbReference>
<evidence type="ECO:0000313" key="3">
    <source>
        <dbReference type="EMBL" id="KAJ9540943.1"/>
    </source>
</evidence>
<dbReference type="InterPro" id="IPR025999">
    <property type="entry name" value="MCRS_N"/>
</dbReference>
<dbReference type="CDD" id="cd22687">
    <property type="entry name" value="FHA_MCRS1"/>
    <property type="match status" value="1"/>
</dbReference>
<dbReference type="GO" id="GO:0071339">
    <property type="term" value="C:MLL1 complex"/>
    <property type="evidence" value="ECO:0007669"/>
    <property type="project" value="InterPro"/>
</dbReference>
<feature type="domain" description="FHA" evidence="2">
    <location>
        <begin position="794"/>
        <end position="850"/>
    </location>
</feature>